<dbReference type="AlphaFoldDB" id="A0ABD1IJ95"/>
<feature type="region of interest" description="Disordered" evidence="1">
    <location>
        <begin position="1"/>
        <end position="23"/>
    </location>
</feature>
<dbReference type="Gene3D" id="3.80.10.10">
    <property type="entry name" value="Ribonuclease Inhibitor"/>
    <property type="match status" value="1"/>
</dbReference>
<dbReference type="InterPro" id="IPR006553">
    <property type="entry name" value="Leu-rich_rpt_Cys-con_subtyp"/>
</dbReference>
<feature type="transmembrane region" description="Helical" evidence="2">
    <location>
        <begin position="448"/>
        <end position="467"/>
    </location>
</feature>
<comment type="caution">
    <text evidence="4">The sequence shown here is derived from an EMBL/GenBank/DDBJ whole genome shotgun (WGS) entry which is preliminary data.</text>
</comment>
<dbReference type="InterPro" id="IPR036047">
    <property type="entry name" value="F-box-like_dom_sf"/>
</dbReference>
<dbReference type="Gene3D" id="1.20.1280.50">
    <property type="match status" value="1"/>
</dbReference>
<evidence type="ECO:0000313" key="4">
    <source>
        <dbReference type="EMBL" id="KAL1567834.1"/>
    </source>
</evidence>
<dbReference type="SMART" id="SM00367">
    <property type="entry name" value="LRR_CC"/>
    <property type="match status" value="8"/>
</dbReference>
<reference evidence="4 5" key="1">
    <citation type="submission" date="2024-06" db="EMBL/GenBank/DDBJ databases">
        <title>A chromosome level genome sequence of Diviner's sage (Salvia divinorum).</title>
        <authorList>
            <person name="Ford S.A."/>
            <person name="Ro D.-K."/>
            <person name="Ness R.W."/>
            <person name="Phillips M.A."/>
        </authorList>
    </citation>
    <scope>NUCLEOTIDE SEQUENCE [LARGE SCALE GENOMIC DNA]</scope>
    <source>
        <strain evidence="4">SAF-2024a</strain>
        <tissue evidence="4">Leaf</tissue>
    </source>
</reference>
<dbReference type="Pfam" id="PF25372">
    <property type="entry name" value="DUF7885"/>
    <property type="match status" value="1"/>
</dbReference>
<proteinExistence type="predicted"/>
<organism evidence="4 5">
    <name type="scientific">Salvia divinorum</name>
    <name type="common">Maria pastora</name>
    <name type="synonym">Diviner's sage</name>
    <dbReference type="NCBI Taxonomy" id="28513"/>
    <lineage>
        <taxon>Eukaryota</taxon>
        <taxon>Viridiplantae</taxon>
        <taxon>Streptophyta</taxon>
        <taxon>Embryophyta</taxon>
        <taxon>Tracheophyta</taxon>
        <taxon>Spermatophyta</taxon>
        <taxon>Magnoliopsida</taxon>
        <taxon>eudicotyledons</taxon>
        <taxon>Gunneridae</taxon>
        <taxon>Pentapetalae</taxon>
        <taxon>asterids</taxon>
        <taxon>lamiids</taxon>
        <taxon>Lamiales</taxon>
        <taxon>Lamiaceae</taxon>
        <taxon>Nepetoideae</taxon>
        <taxon>Mentheae</taxon>
        <taxon>Salviinae</taxon>
        <taxon>Salvia</taxon>
        <taxon>Salvia subgen. Calosphace</taxon>
    </lineage>
</organism>
<evidence type="ECO:0000256" key="2">
    <source>
        <dbReference type="SAM" id="Phobius"/>
    </source>
</evidence>
<dbReference type="InterPro" id="IPR057207">
    <property type="entry name" value="FBXL15_LRR"/>
</dbReference>
<dbReference type="FunFam" id="3.80.10.10:FF:000449">
    <property type="entry name" value="F-box protein SKIP2"/>
    <property type="match status" value="1"/>
</dbReference>
<keyword evidence="2" id="KW-0812">Transmembrane</keyword>
<protein>
    <submittedName>
        <fullName evidence="4">VIER F-box protein 2</fullName>
    </submittedName>
</protein>
<keyword evidence="2" id="KW-0472">Membrane</keyword>
<dbReference type="PANTHER" id="PTHR13318:SF92">
    <property type="entry name" value="F-BOX_LRR-REPEAT PROTEIN 8-RELATED"/>
    <property type="match status" value="1"/>
</dbReference>
<sequence length="468" mass="51516">MGQATSTHGHILGDPSVPNPDAQDQDFTSVIPDGCLALIFQRLTHDDRNNCLLVCRRWLVVEGQNRRRLALNASSRVTVHLPSIFTRFDSLTDLSLHCSRTSISIYDHALILISQRCHNLSRLKLRRCREVSAVGILALAQNCKSLRVFSCTSCTFGDKGMAALLNNCSSLEELSVKRLCGIKHGEGDEPINPSVAGSRLRSIKLKKLYNGHCFSRLVTESKNLTMLKISSCLGNWDGILHNAVSKNKVFKEIHLKKLQVSDAALMAISRCPSLEVFHLAKAPDFSNEGISAIARKCKLLRKLHIDGFRSNRIGDSAVMAIAESSTNLVKLVLVGVSLSSESLTAIASSCKKLETLALCASRTIGDHEISCVAARCTALRKLCIKRCRVTDTGIEAVANGCPNLVKIKVEKCRGVSRGVVELLREKRGSLIVDLYVDEAQAKMVRAKVFAILFVFTFYAILLLRNYLL</sequence>
<accession>A0ABD1IJ95</accession>
<dbReference type="SUPFAM" id="SSF81383">
    <property type="entry name" value="F-box domain"/>
    <property type="match status" value="1"/>
</dbReference>
<keyword evidence="2" id="KW-1133">Transmembrane helix</keyword>
<dbReference type="SUPFAM" id="SSF52047">
    <property type="entry name" value="RNI-like"/>
    <property type="match status" value="1"/>
</dbReference>
<evidence type="ECO:0000313" key="5">
    <source>
        <dbReference type="Proteomes" id="UP001567538"/>
    </source>
</evidence>
<gene>
    <name evidence="4" type="primary">VFB2</name>
    <name evidence="4" type="ORF">AAHA92_03266</name>
</gene>
<feature type="domain" description="F-box/LRR-repeat protein 15-like leucin rich repeat" evidence="3">
    <location>
        <begin position="259"/>
        <end position="426"/>
    </location>
</feature>
<dbReference type="Proteomes" id="UP001567538">
    <property type="component" value="Unassembled WGS sequence"/>
</dbReference>
<evidence type="ECO:0000256" key="1">
    <source>
        <dbReference type="SAM" id="MobiDB-lite"/>
    </source>
</evidence>
<dbReference type="EMBL" id="JBEAFC010000002">
    <property type="protein sequence ID" value="KAL1567834.1"/>
    <property type="molecule type" value="Genomic_DNA"/>
</dbReference>
<dbReference type="PANTHER" id="PTHR13318">
    <property type="entry name" value="PARTNER OF PAIRED, ISOFORM B-RELATED"/>
    <property type="match status" value="1"/>
</dbReference>
<name>A0ABD1IJ95_SALDI</name>
<dbReference type="CDD" id="cd22159">
    <property type="entry name" value="F-box_AtTIR1-like"/>
    <property type="match status" value="1"/>
</dbReference>
<dbReference type="InterPro" id="IPR032675">
    <property type="entry name" value="LRR_dom_sf"/>
</dbReference>
<evidence type="ECO:0000259" key="3">
    <source>
        <dbReference type="Pfam" id="PF25372"/>
    </source>
</evidence>
<keyword evidence="5" id="KW-1185">Reference proteome</keyword>